<dbReference type="AlphaFoldDB" id="A0AAN7BPX9"/>
<reference evidence="2" key="1">
    <citation type="journal article" date="2023" name="Mol. Phylogenet. Evol.">
        <title>Genome-scale phylogeny and comparative genomics of the fungal order Sordariales.</title>
        <authorList>
            <person name="Hensen N."/>
            <person name="Bonometti L."/>
            <person name="Westerberg I."/>
            <person name="Brannstrom I.O."/>
            <person name="Guillou S."/>
            <person name="Cros-Aarteil S."/>
            <person name="Calhoun S."/>
            <person name="Haridas S."/>
            <person name="Kuo A."/>
            <person name="Mondo S."/>
            <person name="Pangilinan J."/>
            <person name="Riley R."/>
            <person name="LaButti K."/>
            <person name="Andreopoulos B."/>
            <person name="Lipzen A."/>
            <person name="Chen C."/>
            <person name="Yan M."/>
            <person name="Daum C."/>
            <person name="Ng V."/>
            <person name="Clum A."/>
            <person name="Steindorff A."/>
            <person name="Ohm R.A."/>
            <person name="Martin F."/>
            <person name="Silar P."/>
            <person name="Natvig D.O."/>
            <person name="Lalanne C."/>
            <person name="Gautier V."/>
            <person name="Ament-Velasquez S.L."/>
            <person name="Kruys A."/>
            <person name="Hutchinson M.I."/>
            <person name="Powell A.J."/>
            <person name="Barry K."/>
            <person name="Miller A.N."/>
            <person name="Grigoriev I.V."/>
            <person name="Debuchy R."/>
            <person name="Gladieux P."/>
            <person name="Hiltunen Thoren M."/>
            <person name="Johannesson H."/>
        </authorList>
    </citation>
    <scope>NUCLEOTIDE SEQUENCE</scope>
    <source>
        <strain evidence="2">CBS 990.96</strain>
    </source>
</reference>
<evidence type="ECO:0000256" key="1">
    <source>
        <dbReference type="SAM" id="MobiDB-lite"/>
    </source>
</evidence>
<accession>A0AAN7BPX9</accession>
<feature type="compositionally biased region" description="Low complexity" evidence="1">
    <location>
        <begin position="22"/>
        <end position="39"/>
    </location>
</feature>
<feature type="region of interest" description="Disordered" evidence="1">
    <location>
        <begin position="264"/>
        <end position="291"/>
    </location>
</feature>
<protein>
    <submittedName>
        <fullName evidence="2">Uncharacterized protein</fullName>
    </submittedName>
</protein>
<dbReference type="Proteomes" id="UP001301958">
    <property type="component" value="Unassembled WGS sequence"/>
</dbReference>
<keyword evidence="3" id="KW-1185">Reference proteome</keyword>
<organism evidence="2 3">
    <name type="scientific">Podospora fimiseda</name>
    <dbReference type="NCBI Taxonomy" id="252190"/>
    <lineage>
        <taxon>Eukaryota</taxon>
        <taxon>Fungi</taxon>
        <taxon>Dikarya</taxon>
        <taxon>Ascomycota</taxon>
        <taxon>Pezizomycotina</taxon>
        <taxon>Sordariomycetes</taxon>
        <taxon>Sordariomycetidae</taxon>
        <taxon>Sordariales</taxon>
        <taxon>Podosporaceae</taxon>
        <taxon>Podospora</taxon>
    </lineage>
</organism>
<feature type="non-terminal residue" evidence="2">
    <location>
        <position position="398"/>
    </location>
</feature>
<name>A0AAN7BPX9_9PEZI</name>
<comment type="caution">
    <text evidence="2">The sequence shown here is derived from an EMBL/GenBank/DDBJ whole genome shotgun (WGS) entry which is preliminary data.</text>
</comment>
<evidence type="ECO:0000313" key="3">
    <source>
        <dbReference type="Proteomes" id="UP001301958"/>
    </source>
</evidence>
<feature type="compositionally biased region" description="Low complexity" evidence="1">
    <location>
        <begin position="277"/>
        <end position="291"/>
    </location>
</feature>
<feature type="compositionally biased region" description="Basic and acidic residues" evidence="1">
    <location>
        <begin position="62"/>
        <end position="83"/>
    </location>
</feature>
<gene>
    <name evidence="2" type="ORF">QBC38DRAFT_324075</name>
</gene>
<dbReference type="EMBL" id="MU865333">
    <property type="protein sequence ID" value="KAK4227320.1"/>
    <property type="molecule type" value="Genomic_DNA"/>
</dbReference>
<evidence type="ECO:0000313" key="2">
    <source>
        <dbReference type="EMBL" id="KAK4227320.1"/>
    </source>
</evidence>
<feature type="region of interest" description="Disordered" evidence="1">
    <location>
        <begin position="22"/>
        <end position="94"/>
    </location>
</feature>
<reference evidence="2" key="2">
    <citation type="submission" date="2023-05" db="EMBL/GenBank/DDBJ databases">
        <authorList>
            <consortium name="Lawrence Berkeley National Laboratory"/>
            <person name="Steindorff A."/>
            <person name="Hensen N."/>
            <person name="Bonometti L."/>
            <person name="Westerberg I."/>
            <person name="Brannstrom I.O."/>
            <person name="Guillou S."/>
            <person name="Cros-Aarteil S."/>
            <person name="Calhoun S."/>
            <person name="Haridas S."/>
            <person name="Kuo A."/>
            <person name="Mondo S."/>
            <person name="Pangilinan J."/>
            <person name="Riley R."/>
            <person name="Labutti K."/>
            <person name="Andreopoulos B."/>
            <person name="Lipzen A."/>
            <person name="Chen C."/>
            <person name="Yanf M."/>
            <person name="Daum C."/>
            <person name="Ng V."/>
            <person name="Clum A."/>
            <person name="Ohm R."/>
            <person name="Martin F."/>
            <person name="Silar P."/>
            <person name="Natvig D."/>
            <person name="Lalanne C."/>
            <person name="Gautier V."/>
            <person name="Ament-Velasquez S.L."/>
            <person name="Kruys A."/>
            <person name="Hutchinson M.I."/>
            <person name="Powell A.J."/>
            <person name="Barry K."/>
            <person name="Miller A.N."/>
            <person name="Grigoriev I.V."/>
            <person name="Debuchy R."/>
            <person name="Gladieux P."/>
            <person name="Thoren M.H."/>
            <person name="Johannesson H."/>
        </authorList>
    </citation>
    <scope>NUCLEOTIDE SEQUENCE</scope>
    <source>
        <strain evidence="2">CBS 990.96</strain>
    </source>
</reference>
<proteinExistence type="predicted"/>
<sequence>MASRPTISEGWEDIADDNLSVISLESSSSSNQGSSLDRSPTPTPISNTPDVNERVPNTDIKILGDNKGKDKRAENYPDTERGEGSITDSSSINKLQEHEREVSEGYDNVNEDVDPRFLKAILESINDILDETICLEVPNAIYTADGKNPFTICRRIRGQLRELAPILSGYAKAMASNDSSDDIPIDPGLHSWLSGVRVKALSLQATARNSLEKLVYNLEPNQAFVGIVQDLEEYEDKMDEFLPIMQVDFNEFQTKFMNLPIAPVPSTTHHPSRSEPIRIPSPGSSRPLSGSPLGSISQCSKLPILRQELYNLKDAISQAQSRLILVRGTRSEPWEVKGAACHLASKLYDINEAISTILSNNGSEWIDSGISGGMSYAEFIALDTHYVIDLRHELQDML</sequence>